<feature type="compositionally biased region" description="Low complexity" evidence="1">
    <location>
        <begin position="619"/>
        <end position="633"/>
    </location>
</feature>
<gene>
    <name evidence="3" type="ORF">WN944_000877</name>
</gene>
<feature type="compositionally biased region" description="Low complexity" evidence="1">
    <location>
        <begin position="306"/>
        <end position="335"/>
    </location>
</feature>
<feature type="compositionally biased region" description="Polar residues" evidence="1">
    <location>
        <begin position="238"/>
        <end position="248"/>
    </location>
</feature>
<feature type="region of interest" description="Disordered" evidence="1">
    <location>
        <begin position="681"/>
        <end position="708"/>
    </location>
</feature>
<feature type="compositionally biased region" description="Polar residues" evidence="1">
    <location>
        <begin position="546"/>
        <end position="555"/>
    </location>
</feature>
<feature type="compositionally biased region" description="Basic and acidic residues" evidence="1">
    <location>
        <begin position="223"/>
        <end position="236"/>
    </location>
</feature>
<feature type="compositionally biased region" description="Basic and acidic residues" evidence="1">
    <location>
        <begin position="557"/>
        <end position="566"/>
    </location>
</feature>
<reference evidence="3 4" key="1">
    <citation type="submission" date="2024-05" db="EMBL/GenBank/DDBJ databases">
        <title>Haplotype-resolved chromosome-level genome assembly of Huyou (Citrus changshanensis).</title>
        <authorList>
            <person name="Miao C."/>
            <person name="Chen W."/>
            <person name="Wu Y."/>
            <person name="Wang L."/>
            <person name="Zhao S."/>
            <person name="Grierson D."/>
            <person name="Xu C."/>
            <person name="Chen K."/>
        </authorList>
    </citation>
    <scope>NUCLEOTIDE SEQUENCE [LARGE SCALE GENOMIC DNA]</scope>
    <source>
        <strain evidence="3">01-14</strain>
        <tissue evidence="3">Leaf</tissue>
    </source>
</reference>
<evidence type="ECO:0000256" key="1">
    <source>
        <dbReference type="SAM" id="MobiDB-lite"/>
    </source>
</evidence>
<name>A0AAP0MFF8_9ROSI</name>
<feature type="domain" description="DUF3741" evidence="2">
    <location>
        <begin position="336"/>
        <end position="358"/>
    </location>
</feature>
<organism evidence="3 4">
    <name type="scientific">Citrus x changshan-huyou</name>
    <dbReference type="NCBI Taxonomy" id="2935761"/>
    <lineage>
        <taxon>Eukaryota</taxon>
        <taxon>Viridiplantae</taxon>
        <taxon>Streptophyta</taxon>
        <taxon>Embryophyta</taxon>
        <taxon>Tracheophyta</taxon>
        <taxon>Spermatophyta</taxon>
        <taxon>Magnoliopsida</taxon>
        <taxon>eudicotyledons</taxon>
        <taxon>Gunneridae</taxon>
        <taxon>Pentapetalae</taxon>
        <taxon>rosids</taxon>
        <taxon>malvids</taxon>
        <taxon>Sapindales</taxon>
        <taxon>Rutaceae</taxon>
        <taxon>Aurantioideae</taxon>
        <taxon>Citrus</taxon>
    </lineage>
</organism>
<protein>
    <recommendedName>
        <fullName evidence="2">DUF3741 domain-containing protein</fullName>
    </recommendedName>
</protein>
<dbReference type="EMBL" id="JBCGBO010000004">
    <property type="protein sequence ID" value="KAK9208520.1"/>
    <property type="molecule type" value="Genomic_DNA"/>
</dbReference>
<dbReference type="AlphaFoldDB" id="A0AAP0MFF8"/>
<feature type="region of interest" description="Disordered" evidence="1">
    <location>
        <begin position="219"/>
        <end position="248"/>
    </location>
</feature>
<dbReference type="PANTHER" id="PTHR34282">
    <property type="entry name" value="OS01G0228800 PROTEIN-RELATED"/>
    <property type="match status" value="1"/>
</dbReference>
<proteinExistence type="predicted"/>
<feature type="region of interest" description="Disordered" evidence="1">
    <location>
        <begin position="306"/>
        <end position="340"/>
    </location>
</feature>
<accession>A0AAP0MFF8</accession>
<evidence type="ECO:0000313" key="3">
    <source>
        <dbReference type="EMBL" id="KAK9208520.1"/>
    </source>
</evidence>
<dbReference type="PANTHER" id="PTHR34282:SF2">
    <property type="entry name" value="DUF3741 DOMAIN-CONTAINING PROTEIN"/>
    <property type="match status" value="1"/>
</dbReference>
<feature type="compositionally biased region" description="Polar residues" evidence="1">
    <location>
        <begin position="431"/>
        <end position="441"/>
    </location>
</feature>
<feature type="region of interest" description="Disordered" evidence="1">
    <location>
        <begin position="422"/>
        <end position="441"/>
    </location>
</feature>
<dbReference type="Pfam" id="PF14383">
    <property type="entry name" value="VARLMGL"/>
    <property type="match status" value="1"/>
</dbReference>
<evidence type="ECO:0000259" key="2">
    <source>
        <dbReference type="Pfam" id="PF14383"/>
    </source>
</evidence>
<evidence type="ECO:0000313" key="4">
    <source>
        <dbReference type="Proteomes" id="UP001428341"/>
    </source>
</evidence>
<feature type="region of interest" description="Disordered" evidence="1">
    <location>
        <begin position="118"/>
        <end position="145"/>
    </location>
</feature>
<dbReference type="InterPro" id="IPR032795">
    <property type="entry name" value="DUF3741-assoc"/>
</dbReference>
<comment type="caution">
    <text evidence="3">The sequence shown here is derived from an EMBL/GenBank/DDBJ whole genome shotgun (WGS) entry which is preliminary data.</text>
</comment>
<sequence length="920" mass="103683">MIHSSFVLNPINLIIKPFNTHVPHLLSLLHSLPPPVHIHKKSNAPTPFILWIWPPCVPISSFLGSMLRNDKLELQNMYQDSLRSVVYRSFVTCDDPKGVVECGTIRKSKSQKLEHKLKSQRAKRMSDSSCTSKAEKKEKMVSKGITEQFQSPSSLQLLEVSRGAQKLNHTIDSFSTRKSYDGRSKDVAQDLLKGALDLQESLMMFSKLQEASKYKACLKKKQNREQSDRGRSEEVGIQRTNSCPFQERSYQTGFQKPRFSADGSSGDCYDELRNCIRDGLARQNLLPKQHTKEKIGFHQRYSDSASEIASTSSSQSSFSHTNNYSSTDSPLSSTTSEKKAKGPNLIAKLMGLEEIPSKPLQNQLKNEKISSPQRPMFDMDMRKIRKPQPVGRYEKPEQRTLKEILDTMHFTGLMKSKSVKEINSYPHHSSDSPTKQRLSSNTPPIVLIKPLRGQFREAGEPFAPVFEEKDVQNTKMLRKLKVKEDFLSETADPKEKVSMPGKMSRNADTEESPIKRFSKEEEAKERKKVAEKPEEVKIKEKGGNKKNVSVHVTHQSLKKEVIEKKAGKNSKTVVTIRKSIKKEIEKSKNVSRTQDQTKASAKKVRKPDNGSNVTKNRTHQQQNSTQNTMSNHTKQTINHTGSAAHVLSDRERNLIKREKRADEPTAAKLKTENVGCKEDEKRVDFASDVDSGPIKNNDRSADQPQAEQEIDASELQIGEPCSTSQTSLSDDAILLTPKWVTSEEVDEESQSLKSGIDMKLLLSTHPAFLSQAEVLFDLNVNCPTSLQTSRINDFVGTDETLYVDCANELIKRMSLPDSKMVHPLLLTWLKNPRICISLDQLLAEVYNGVEILKSFSKLSGENLSADSLNAILEKDISCKAVVSGVWDLGWRNGFSAHNSEQVVIDIEKQLFSRLIDEIFT</sequence>
<keyword evidence="4" id="KW-1185">Reference proteome</keyword>
<feature type="compositionally biased region" description="Basic and acidic residues" evidence="1">
    <location>
        <begin position="505"/>
        <end position="543"/>
    </location>
</feature>
<dbReference type="Proteomes" id="UP001428341">
    <property type="component" value="Unassembled WGS sequence"/>
</dbReference>
<feature type="region of interest" description="Disordered" evidence="1">
    <location>
        <begin position="490"/>
        <end position="651"/>
    </location>
</feature>
<feature type="compositionally biased region" description="Polar residues" evidence="1">
    <location>
        <begin position="590"/>
        <end position="599"/>
    </location>
</feature>